<evidence type="ECO:0000313" key="19">
    <source>
        <dbReference type="Proteomes" id="UP000007110"/>
    </source>
</evidence>
<comment type="similarity">
    <text evidence="4">Belongs to the MAPEG family.</text>
</comment>
<dbReference type="Pfam" id="PF01124">
    <property type="entry name" value="MAPEG"/>
    <property type="match status" value="1"/>
</dbReference>
<evidence type="ECO:0000256" key="10">
    <source>
        <dbReference type="ARBA" id="ARBA00022989"/>
    </source>
</evidence>
<dbReference type="PANTHER" id="PTHR10689">
    <property type="entry name" value="MICROSOMAL GLUTATHIONE S-TRANSFERASE 1"/>
    <property type="match status" value="1"/>
</dbReference>
<keyword evidence="11" id="KW-0007">Acetylation</keyword>
<dbReference type="OMA" id="FTFWVGV"/>
<dbReference type="EC" id="2.5.1.18" evidence="5"/>
<keyword evidence="10 17" id="KW-1133">Transmembrane helix</keyword>
<keyword evidence="13 17" id="KW-0472">Membrane</keyword>
<evidence type="ECO:0000256" key="15">
    <source>
        <dbReference type="ARBA" id="ARBA00039397"/>
    </source>
</evidence>
<dbReference type="InterPro" id="IPR040162">
    <property type="entry name" value="MGST1-like"/>
</dbReference>
<comment type="catalytic activity">
    <reaction evidence="16">
        <text>RX + glutathione = an S-substituted glutathione + a halide anion + H(+)</text>
        <dbReference type="Rhea" id="RHEA:16437"/>
        <dbReference type="ChEBI" id="CHEBI:15378"/>
        <dbReference type="ChEBI" id="CHEBI:16042"/>
        <dbReference type="ChEBI" id="CHEBI:17792"/>
        <dbReference type="ChEBI" id="CHEBI:57925"/>
        <dbReference type="ChEBI" id="CHEBI:90779"/>
        <dbReference type="EC" id="2.5.1.18"/>
    </reaction>
    <physiologicalReaction direction="left-to-right" evidence="16">
        <dbReference type="Rhea" id="RHEA:16438"/>
    </physiologicalReaction>
</comment>
<keyword evidence="12" id="KW-0496">Mitochondrion</keyword>
<dbReference type="FunFam" id="1.20.120.550:FF:000002">
    <property type="entry name" value="Microsomal glutathione S-transferase 1"/>
    <property type="match status" value="1"/>
</dbReference>
<evidence type="ECO:0000256" key="3">
    <source>
        <dbReference type="ARBA" id="ARBA00004477"/>
    </source>
</evidence>
<accession>A0A7M7RB12</accession>
<evidence type="ECO:0000256" key="11">
    <source>
        <dbReference type="ARBA" id="ARBA00022990"/>
    </source>
</evidence>
<feature type="transmembrane region" description="Helical" evidence="17">
    <location>
        <begin position="73"/>
        <end position="93"/>
    </location>
</feature>
<dbReference type="InterPro" id="IPR001129">
    <property type="entry name" value="Membr-assoc_MAPEG"/>
</dbReference>
<organism evidence="18 19">
    <name type="scientific">Strongylocentrotus purpuratus</name>
    <name type="common">Purple sea urchin</name>
    <dbReference type="NCBI Taxonomy" id="7668"/>
    <lineage>
        <taxon>Eukaryota</taxon>
        <taxon>Metazoa</taxon>
        <taxon>Echinodermata</taxon>
        <taxon>Eleutherozoa</taxon>
        <taxon>Echinozoa</taxon>
        <taxon>Echinoidea</taxon>
        <taxon>Euechinoidea</taxon>
        <taxon>Echinacea</taxon>
        <taxon>Camarodonta</taxon>
        <taxon>Echinidea</taxon>
        <taxon>Strongylocentrotidae</taxon>
        <taxon>Strongylocentrotus</taxon>
    </lineage>
</organism>
<reference evidence="18" key="2">
    <citation type="submission" date="2021-01" db="UniProtKB">
        <authorList>
            <consortium name="EnsemblMetazoa"/>
        </authorList>
    </citation>
    <scope>IDENTIFICATION</scope>
</reference>
<evidence type="ECO:0000256" key="7">
    <source>
        <dbReference type="ARBA" id="ARBA00022692"/>
    </source>
</evidence>
<dbReference type="GeneID" id="579110"/>
<dbReference type="Gene3D" id="1.20.120.550">
    <property type="entry name" value="Membrane associated eicosanoid/glutathione metabolism-like domain"/>
    <property type="match status" value="1"/>
</dbReference>
<dbReference type="OrthoDB" id="193139at2759"/>
<dbReference type="FunCoup" id="A0A7M7RB12">
    <property type="interactions" value="424"/>
</dbReference>
<evidence type="ECO:0000256" key="8">
    <source>
        <dbReference type="ARBA" id="ARBA00022787"/>
    </source>
</evidence>
<proteinExistence type="inferred from homology"/>
<evidence type="ECO:0000313" key="18">
    <source>
        <dbReference type="EnsemblMetazoa" id="XP_784337"/>
    </source>
</evidence>
<dbReference type="Proteomes" id="UP000007110">
    <property type="component" value="Unassembled WGS sequence"/>
</dbReference>
<comment type="subunit">
    <text evidence="14">Homotrimer; The trimer binds only one molecule of glutathione.</text>
</comment>
<dbReference type="GO" id="GO:0004364">
    <property type="term" value="F:glutathione transferase activity"/>
    <property type="evidence" value="ECO:0007669"/>
    <property type="project" value="UniProtKB-EC"/>
</dbReference>
<comment type="subcellular location">
    <subcellularLocation>
        <location evidence="3">Endoplasmic reticulum membrane</location>
        <topology evidence="3">Multi-pass membrane protein</topology>
    </subcellularLocation>
    <subcellularLocation>
        <location evidence="2">Mitochondrion outer membrane</location>
    </subcellularLocation>
</comment>
<dbReference type="AlphaFoldDB" id="A0A7M7RB12"/>
<dbReference type="SUPFAM" id="SSF161084">
    <property type="entry name" value="MAPEG domain-like"/>
    <property type="match status" value="1"/>
</dbReference>
<evidence type="ECO:0000256" key="2">
    <source>
        <dbReference type="ARBA" id="ARBA00004294"/>
    </source>
</evidence>
<evidence type="ECO:0000256" key="13">
    <source>
        <dbReference type="ARBA" id="ARBA00023136"/>
    </source>
</evidence>
<keyword evidence="8" id="KW-1000">Mitochondrion outer membrane</keyword>
<evidence type="ECO:0000256" key="6">
    <source>
        <dbReference type="ARBA" id="ARBA00022679"/>
    </source>
</evidence>
<evidence type="ECO:0000256" key="4">
    <source>
        <dbReference type="ARBA" id="ARBA00010459"/>
    </source>
</evidence>
<reference evidence="19" key="1">
    <citation type="submission" date="2015-02" db="EMBL/GenBank/DDBJ databases">
        <title>Genome sequencing for Strongylocentrotus purpuratus.</title>
        <authorList>
            <person name="Murali S."/>
            <person name="Liu Y."/>
            <person name="Vee V."/>
            <person name="English A."/>
            <person name="Wang M."/>
            <person name="Skinner E."/>
            <person name="Han Y."/>
            <person name="Muzny D.M."/>
            <person name="Worley K.C."/>
            <person name="Gibbs R.A."/>
        </authorList>
    </citation>
    <scope>NUCLEOTIDE SEQUENCE</scope>
</reference>
<evidence type="ECO:0000256" key="17">
    <source>
        <dbReference type="SAM" id="Phobius"/>
    </source>
</evidence>
<dbReference type="PANTHER" id="PTHR10689:SF6">
    <property type="entry name" value="MICROSOMAL GLUTATHIONE S-TRANSFERASE 1"/>
    <property type="match status" value="1"/>
</dbReference>
<keyword evidence="6" id="KW-0808">Transferase</keyword>
<dbReference type="GO" id="GO:0005741">
    <property type="term" value="C:mitochondrial outer membrane"/>
    <property type="evidence" value="ECO:0007669"/>
    <property type="project" value="UniProtKB-SubCell"/>
</dbReference>
<dbReference type="RefSeq" id="XP_784337.2">
    <property type="nucleotide sequence ID" value="XM_779244.4"/>
</dbReference>
<protein>
    <recommendedName>
        <fullName evidence="15">Microsomal glutathione S-transferase 1</fullName>
        <ecNumber evidence="5">2.5.1.18</ecNumber>
    </recommendedName>
</protein>
<keyword evidence="7 17" id="KW-0812">Transmembrane</keyword>
<evidence type="ECO:0000256" key="5">
    <source>
        <dbReference type="ARBA" id="ARBA00012452"/>
    </source>
</evidence>
<keyword evidence="9" id="KW-0256">Endoplasmic reticulum</keyword>
<dbReference type="InParanoid" id="A0A7M7RB12"/>
<evidence type="ECO:0000256" key="1">
    <source>
        <dbReference type="ARBA" id="ARBA00003701"/>
    </source>
</evidence>
<evidence type="ECO:0000256" key="9">
    <source>
        <dbReference type="ARBA" id="ARBA00022824"/>
    </source>
</evidence>
<comment type="function">
    <text evidence="1">Conjugation of reduced glutathione to a wide number of exogenous and endogenous hydrophobic electrophiles.</text>
</comment>
<dbReference type="GO" id="GO:0005789">
    <property type="term" value="C:endoplasmic reticulum membrane"/>
    <property type="evidence" value="ECO:0007669"/>
    <property type="project" value="UniProtKB-SubCell"/>
</dbReference>
<feature type="transmembrane region" description="Helical" evidence="17">
    <location>
        <begin position="12"/>
        <end position="32"/>
    </location>
</feature>
<evidence type="ECO:0000256" key="14">
    <source>
        <dbReference type="ARBA" id="ARBA00038540"/>
    </source>
</evidence>
<dbReference type="KEGG" id="spu:579110"/>
<keyword evidence="19" id="KW-1185">Reference proteome</keyword>
<sequence length="149" mass="16940">MSNSEEALKYFATSAGLVTVKMMMFGPMTAFYRLKDSAFANEEDLALSNKKDRRTVFNHPQIERMRRCSMNDLENIVPFVIIGGLFAVFSGSSLTTILWHYRIFVASRFLHSIAYLLPLPQPSRVLCYGVGFGTNLSMAIRLLMNTWLL</sequence>
<name>A0A7M7RB12_STRPU</name>
<evidence type="ECO:0000256" key="16">
    <source>
        <dbReference type="ARBA" id="ARBA00049385"/>
    </source>
</evidence>
<evidence type="ECO:0000256" key="12">
    <source>
        <dbReference type="ARBA" id="ARBA00023128"/>
    </source>
</evidence>
<dbReference type="InterPro" id="IPR023352">
    <property type="entry name" value="MAPEG-like_dom_sf"/>
</dbReference>
<dbReference type="EnsemblMetazoa" id="XM_779244">
    <property type="protein sequence ID" value="XP_784337"/>
    <property type="gene ID" value="LOC579110"/>
</dbReference>